<evidence type="ECO:0000313" key="2">
    <source>
        <dbReference type="EMBL" id="ADO98998.1"/>
    </source>
</evidence>
<feature type="region of interest" description="Disordered" evidence="1">
    <location>
        <begin position="76"/>
        <end position="228"/>
    </location>
</feature>
<organism evidence="2 3">
    <name type="scientific">Prochlorococcus phage P-SSM7</name>
    <dbReference type="NCBI Taxonomy" id="445688"/>
    <lineage>
        <taxon>Viruses</taxon>
        <taxon>Duplodnaviria</taxon>
        <taxon>Heunggongvirae</taxon>
        <taxon>Uroviricota</taxon>
        <taxon>Caudoviricetes</taxon>
        <taxon>Pantevenvirales</taxon>
        <taxon>Kyanoviridae</taxon>
        <taxon>Palaemonvirus</taxon>
        <taxon>Palaemonvirus pssm7</taxon>
    </lineage>
</organism>
<dbReference type="KEGG" id="vg:10329500"/>
<feature type="compositionally biased region" description="Basic and acidic residues" evidence="1">
    <location>
        <begin position="92"/>
        <end position="112"/>
    </location>
</feature>
<feature type="compositionally biased region" description="Polar residues" evidence="1">
    <location>
        <begin position="201"/>
        <end position="210"/>
    </location>
</feature>
<keyword evidence="3" id="KW-1185">Reference proteome</keyword>
<dbReference type="Proteomes" id="UP000006532">
    <property type="component" value="Segment"/>
</dbReference>
<dbReference type="GeneID" id="10329500"/>
<reference evidence="2 3" key="1">
    <citation type="journal article" date="2010" name="Environ. Microbiol.">
        <title>Genomic analysis of oceanic cyanobacterial myoviruses compared with T4-like myoviruses from diverse hosts and environments.</title>
        <authorList>
            <person name="Sullivan M.B."/>
            <person name="Huang K.H."/>
            <person name="Ignacio-Espinoza J.C."/>
            <person name="Berlin A.M."/>
            <person name="Kelly L."/>
            <person name="Weigele P.R."/>
            <person name="DeFrancesco A.S."/>
            <person name="Kern S.E."/>
            <person name="Thompson L.R."/>
            <person name="Young S."/>
            <person name="Yandava C."/>
            <person name="Fu R."/>
            <person name="Krastins B."/>
            <person name="Chase M."/>
            <person name="Sarracino D."/>
            <person name="Osburne M.S."/>
            <person name="Henn M.R."/>
            <person name="Chisholm S.W."/>
        </authorList>
    </citation>
    <scope>NUCLEOTIDE SEQUENCE [LARGE SCALE GENOMIC DNA]</scope>
    <source>
        <strain evidence="2">NATL1A-15</strain>
    </source>
</reference>
<feature type="compositionally biased region" description="Basic residues" evidence="1">
    <location>
        <begin position="146"/>
        <end position="161"/>
    </location>
</feature>
<accession>E3SNM3</accession>
<protein>
    <submittedName>
        <fullName evidence="2">Uncharacterized protein</fullName>
    </submittedName>
</protein>
<dbReference type="EMBL" id="GU071103">
    <property type="protein sequence ID" value="ADO98998.1"/>
    <property type="molecule type" value="Genomic_DNA"/>
</dbReference>
<dbReference type="OrthoDB" id="11315at10239"/>
<dbReference type="RefSeq" id="YP_004324936.1">
    <property type="nucleotide sequence ID" value="NC_015290.1"/>
</dbReference>
<gene>
    <name evidence="2" type="ORF">PSSM7_105</name>
</gene>
<name>E3SNM3_9CAUD</name>
<proteinExistence type="predicted"/>
<evidence type="ECO:0000256" key="1">
    <source>
        <dbReference type="SAM" id="MobiDB-lite"/>
    </source>
</evidence>
<sequence length="228" mass="25342">MAEGFKSDIPPAINQTAKKYIRGMMKGKQRWSKLYGKRDKEVMHKTANKMALKDNLKVMYYKDFINLVEGNPTTRMLSKAKSKTTGNISADRGTDEKKNRSSRKNLEKDLKKKGIGYKKGVGEYKYSSGEGTGREVSYQTSPGKGMSKRRFGKVMRRLGRKHGQESVITKKAGKSAKLHDTESKKPSKSISVGKAKPGKNPSGQGETSGTKVRKGKLGKTNKPSYHYG</sequence>
<evidence type="ECO:0000313" key="3">
    <source>
        <dbReference type="Proteomes" id="UP000006532"/>
    </source>
</evidence>